<name>A0A8I0DT14_9FIRM</name>
<evidence type="ECO:0000256" key="4">
    <source>
        <dbReference type="ARBA" id="ARBA00022723"/>
    </source>
</evidence>
<feature type="domain" description="Peptidase M20 dimerisation" evidence="18">
    <location>
        <begin position="213"/>
        <end position="270"/>
    </location>
</feature>
<dbReference type="FunFam" id="3.40.630.10:FF:000015">
    <property type="entry name" value="Aminoacyl-histidine dipeptidase PepD"/>
    <property type="match status" value="1"/>
</dbReference>
<evidence type="ECO:0000313" key="19">
    <source>
        <dbReference type="EMBL" id="MBC5661495.1"/>
    </source>
</evidence>
<dbReference type="GO" id="GO:0006508">
    <property type="term" value="P:proteolysis"/>
    <property type="evidence" value="ECO:0007669"/>
    <property type="project" value="UniProtKB-KW"/>
</dbReference>
<keyword evidence="20" id="KW-1185">Reference proteome</keyword>
<dbReference type="EMBL" id="JACOOX010000001">
    <property type="protein sequence ID" value="MBC5661495.1"/>
    <property type="molecule type" value="Genomic_DNA"/>
</dbReference>
<evidence type="ECO:0000256" key="11">
    <source>
        <dbReference type="ARBA" id="ARBA00044252"/>
    </source>
</evidence>
<dbReference type="Pfam" id="PF07687">
    <property type="entry name" value="M20_dimer"/>
    <property type="match status" value="1"/>
</dbReference>
<protein>
    <recommendedName>
        <fullName evidence="13">Cytosol non-specific dipeptidase</fullName>
        <ecNumber evidence="10">3.4.13.18</ecNumber>
    </recommendedName>
    <alternativeName>
        <fullName evidence="16">Aminoacyl-histidine dipeptidase</fullName>
    </alternativeName>
    <alternativeName>
        <fullName evidence="15">Beta-alanyl-histidine dipeptidase</fullName>
    </alternativeName>
    <alternativeName>
        <fullName evidence="14">Carnosinase</fullName>
    </alternativeName>
    <alternativeName>
        <fullName evidence="11">Peptidase D</fullName>
    </alternativeName>
    <alternativeName>
        <fullName evidence="17">Xaa-His dipeptidase</fullName>
    </alternativeName>
</protein>
<comment type="cofactor">
    <cofactor evidence="2">
        <name>Zn(2+)</name>
        <dbReference type="ChEBI" id="CHEBI:29105"/>
    </cofactor>
</comment>
<keyword evidence="5" id="KW-0378">Hydrolase</keyword>
<reference evidence="19 20" key="1">
    <citation type="submission" date="2020-08" db="EMBL/GenBank/DDBJ databases">
        <title>Genome public.</title>
        <authorList>
            <person name="Liu C."/>
            <person name="Sun Q."/>
        </authorList>
    </citation>
    <scope>NUCLEOTIDE SEQUENCE [LARGE SCALE GENOMIC DNA]</scope>
    <source>
        <strain evidence="19 20">NSJ-10</strain>
    </source>
</reference>
<evidence type="ECO:0000256" key="10">
    <source>
        <dbReference type="ARBA" id="ARBA00038976"/>
    </source>
</evidence>
<comment type="similarity">
    <text evidence="12">Belongs to the peptidase M20C family.</text>
</comment>
<dbReference type="Pfam" id="PF01546">
    <property type="entry name" value="Peptidase_M20"/>
    <property type="match status" value="1"/>
</dbReference>
<dbReference type="GO" id="GO:0046872">
    <property type="term" value="F:metal ion binding"/>
    <property type="evidence" value="ECO:0007669"/>
    <property type="project" value="UniProtKB-KW"/>
</dbReference>
<evidence type="ECO:0000256" key="6">
    <source>
        <dbReference type="ARBA" id="ARBA00022833"/>
    </source>
</evidence>
<dbReference type="RefSeq" id="WP_118615047.1">
    <property type="nucleotide sequence ID" value="NZ_JACOOX010000001.1"/>
</dbReference>
<dbReference type="GO" id="GO:0005829">
    <property type="term" value="C:cytosol"/>
    <property type="evidence" value="ECO:0007669"/>
    <property type="project" value="TreeGrafter"/>
</dbReference>
<evidence type="ECO:0000256" key="16">
    <source>
        <dbReference type="ARBA" id="ARBA00077688"/>
    </source>
</evidence>
<evidence type="ECO:0000256" key="12">
    <source>
        <dbReference type="ARBA" id="ARBA00061423"/>
    </source>
</evidence>
<keyword evidence="6" id="KW-0862">Zinc</keyword>
<evidence type="ECO:0000256" key="9">
    <source>
        <dbReference type="ARBA" id="ARBA00036421"/>
    </source>
</evidence>
<keyword evidence="7" id="KW-0482">Metalloprotease</keyword>
<comment type="catalytic activity">
    <reaction evidence="9">
        <text>Hydrolysis of dipeptides, preferentially hydrophobic dipeptides including prolyl amino acids.</text>
        <dbReference type="EC" id="3.4.13.18"/>
    </reaction>
</comment>
<evidence type="ECO:0000313" key="20">
    <source>
        <dbReference type="Proteomes" id="UP000615234"/>
    </source>
</evidence>
<dbReference type="FunFam" id="3.40.630.10:FF:000018">
    <property type="entry name" value="Aminoacyl-histidine dipeptidase PepD"/>
    <property type="match status" value="1"/>
</dbReference>
<dbReference type="PRINTS" id="PR00934">
    <property type="entry name" value="XHISDIPTASE"/>
</dbReference>
<dbReference type="InterPro" id="IPR011650">
    <property type="entry name" value="Peptidase_M20_dimer"/>
</dbReference>
<evidence type="ECO:0000256" key="3">
    <source>
        <dbReference type="ARBA" id="ARBA00022670"/>
    </source>
</evidence>
<evidence type="ECO:0000256" key="1">
    <source>
        <dbReference type="ARBA" id="ARBA00001941"/>
    </source>
</evidence>
<dbReference type="Proteomes" id="UP000615234">
    <property type="component" value="Unassembled WGS sequence"/>
</dbReference>
<dbReference type="PANTHER" id="PTHR43501:SF1">
    <property type="entry name" value="CYTOSOL NON-SPECIFIC DIPEPTIDASE"/>
    <property type="match status" value="1"/>
</dbReference>
<dbReference type="InterPro" id="IPR001160">
    <property type="entry name" value="Peptidase_M20C"/>
</dbReference>
<comment type="caution">
    <text evidence="19">The sequence shown here is derived from an EMBL/GenBank/DDBJ whole genome shotgun (WGS) entry which is preliminary data.</text>
</comment>
<dbReference type="NCBIfam" id="TIGR01893">
    <property type="entry name" value="aa-his-dipept"/>
    <property type="match status" value="1"/>
</dbReference>
<dbReference type="CDD" id="cd03890">
    <property type="entry name" value="M20_pepD"/>
    <property type="match status" value="1"/>
</dbReference>
<evidence type="ECO:0000256" key="14">
    <source>
        <dbReference type="ARBA" id="ARBA00075285"/>
    </source>
</evidence>
<accession>A0A8I0DT14</accession>
<evidence type="ECO:0000256" key="13">
    <source>
        <dbReference type="ARBA" id="ARBA00071271"/>
    </source>
</evidence>
<evidence type="ECO:0000259" key="18">
    <source>
        <dbReference type="Pfam" id="PF07687"/>
    </source>
</evidence>
<dbReference type="InterPro" id="IPR002933">
    <property type="entry name" value="Peptidase_M20"/>
</dbReference>
<dbReference type="PANTHER" id="PTHR43501">
    <property type="entry name" value="CYTOSOL NON-SPECIFIC DIPEPTIDASE"/>
    <property type="match status" value="1"/>
</dbReference>
<evidence type="ECO:0000256" key="17">
    <source>
        <dbReference type="ARBA" id="ARBA00078074"/>
    </source>
</evidence>
<keyword evidence="4" id="KW-0479">Metal-binding</keyword>
<proteinExistence type="inferred from homology"/>
<evidence type="ECO:0000256" key="15">
    <source>
        <dbReference type="ARBA" id="ARBA00076004"/>
    </source>
</evidence>
<dbReference type="EC" id="3.4.13.18" evidence="10"/>
<dbReference type="SUPFAM" id="SSF53187">
    <property type="entry name" value="Zn-dependent exopeptidases"/>
    <property type="match status" value="1"/>
</dbReference>
<dbReference type="Gene3D" id="3.40.630.10">
    <property type="entry name" value="Zn peptidases"/>
    <property type="match status" value="2"/>
</dbReference>
<evidence type="ECO:0000256" key="8">
    <source>
        <dbReference type="ARBA" id="ARBA00023285"/>
    </source>
</evidence>
<dbReference type="PIRSF" id="PIRSF016599">
    <property type="entry name" value="Xaa-His_dipept"/>
    <property type="match status" value="1"/>
</dbReference>
<dbReference type="GO" id="GO:0070573">
    <property type="term" value="F:metallodipeptidase activity"/>
    <property type="evidence" value="ECO:0007669"/>
    <property type="project" value="TreeGrafter"/>
</dbReference>
<dbReference type="AlphaFoldDB" id="A0A8I0DT14"/>
<evidence type="ECO:0000256" key="5">
    <source>
        <dbReference type="ARBA" id="ARBA00022801"/>
    </source>
</evidence>
<evidence type="ECO:0000256" key="2">
    <source>
        <dbReference type="ARBA" id="ARBA00001947"/>
    </source>
</evidence>
<comment type="cofactor">
    <cofactor evidence="1">
        <name>Co(2+)</name>
        <dbReference type="ChEBI" id="CHEBI:48828"/>
    </cofactor>
</comment>
<keyword evidence="3" id="KW-0645">Protease</keyword>
<gene>
    <name evidence="19" type="ORF">H8S09_01080</name>
</gene>
<organism evidence="19 20">
    <name type="scientific">Coprococcus hominis</name>
    <name type="common">ex Liu et al. 2022</name>
    <dbReference type="NCBI Taxonomy" id="2763039"/>
    <lineage>
        <taxon>Bacteria</taxon>
        <taxon>Bacillati</taxon>
        <taxon>Bacillota</taxon>
        <taxon>Clostridia</taxon>
        <taxon>Lachnospirales</taxon>
        <taxon>Lachnospiraceae</taxon>
        <taxon>Coprococcus</taxon>
    </lineage>
</organism>
<keyword evidence="8" id="KW-0170">Cobalt</keyword>
<evidence type="ECO:0000256" key="7">
    <source>
        <dbReference type="ARBA" id="ARBA00023049"/>
    </source>
</evidence>
<sequence length="507" mass="54465">MSILSSIEPQNVFHYFEEICSIPHGSGHTDAISNYLAAFAKAHKLKYIKDASNNVIIFKPGTSGYETSAPVMLQGHIDMVAVKEKDCPINMDTDGLKLKLENGIISAEGTTLGGDDGIAVAFALAILDSHDIPHPPLEAVFTVDEEIGMLGAAALDCTPLSSRIMLNLDSEDEGYLLVSCAGGATADVQIPVKWENTNEKASAYKLSVAHACGGHSGVEINKQSANASKVLGRVLNALANDFDMKLSTLSGGLKDNAIPTDAEAVVIFSDTDMSDINTPGHADIPANSAHASLQDLISKWNQIIRHECTHTDPDICITLEPVDLPTATMTDTSTHTVIDVLMTYPNGVRKMSKDIAGLVQTSLNLGILSTIKPDDQSTNGMVSFKSSVRSSIGSEKDALLNSLKSLATLAGGTLTVTGDYPAWEYREDSPLRDLMVKIFKQQYGKEPVIQALHAGVECGIFASKLPGLDCVSFGPDMDDIHTTNESMNVESVRRTWKYTLKILKELK</sequence>